<feature type="domain" description="PAC" evidence="8">
    <location>
        <begin position="332"/>
        <end position="384"/>
    </location>
</feature>
<evidence type="ECO:0000313" key="10">
    <source>
        <dbReference type="Proteomes" id="UP000249522"/>
    </source>
</evidence>
<dbReference type="RefSeq" id="WP_111146974.1">
    <property type="nucleotide sequence ID" value="NZ_QKRB01000044.1"/>
</dbReference>
<feature type="domain" description="PAC" evidence="8">
    <location>
        <begin position="78"/>
        <end position="130"/>
    </location>
</feature>
<dbReference type="InterPro" id="IPR013655">
    <property type="entry name" value="PAS_fold_3"/>
</dbReference>
<sequence length="764" mass="87807">MNYDEDLFTQSFMFAPIGLGLVNLEGEWLRVNPALCSMLGYEEQELLKLSFQDITHPEDLAADLALVEETLSGQRRSYRMEKRYYAKDGQILWVQLDVSLVRTNEGEPQFFISQIQDISERKQIVEELEETKTRLQQVMDSMRIGLWSLDLVNNDFVCSDNVPVLCGISEQELKDNPLQWNHNVHEDDYPHTTFDYLMGQLSSGDQVVIEYRKIFSRGEQRWHQMRLYPQFHGDKMTSIKGLITDITSQKETERSLADSENRYKLIAEHTNDLIEILDEHGVILYASPSHQRILGYNPDELVGRHVTELLDPKCHERAAEAICAQANSNHNQIVDVDIIHHSGHIMHYESQGTRYWDERERAVKIIAAGRHIGERKRYELELQRRKELYLKLQDSLDRFTAEIGQVIQKDDLNERFVQELKSIMCTDKVALLRYERASSGYHILHGSNDCGLEIDGQRIEVDKQRIKVGELIREGSVYLSIISESADSIVLVCVTEPEIEDEAMLVWLQTIIRFMNVLYQNFRTIEDLMNELSGLETSLKDNPVWLSRLLFRQSESERSRLSQDLHDGALQGLILWYRKLELIDMAGDKAALNRQVDEIREGLLDIVYQIRLTCNELRPPFIREWGIIEALQALFADTQRRADFAIEFRTNSGKLPLSEEHAVSLYRIVQELLANAEKHSMAASVSISLNSGESGVLLRYEDNGVGTGNQSVNLLPTYSRGMGIYGMKERVRVMGGTIKFRSGLEGFAVDIWLSGQGYHGHCSD</sequence>
<name>A0A2W1LLG1_9BACL</name>
<dbReference type="InterPro" id="IPR000700">
    <property type="entry name" value="PAS-assoc_C"/>
</dbReference>
<evidence type="ECO:0000256" key="3">
    <source>
        <dbReference type="ARBA" id="ARBA00022679"/>
    </source>
</evidence>
<evidence type="ECO:0000256" key="2">
    <source>
        <dbReference type="ARBA" id="ARBA00012438"/>
    </source>
</evidence>
<dbReference type="Proteomes" id="UP000249522">
    <property type="component" value="Unassembled WGS sequence"/>
</dbReference>
<dbReference type="SMART" id="SM00091">
    <property type="entry name" value="PAS"/>
    <property type="match status" value="3"/>
</dbReference>
<reference evidence="9 10" key="1">
    <citation type="submission" date="2018-06" db="EMBL/GenBank/DDBJ databases">
        <title>Paenibacillus imtechensis sp. nov.</title>
        <authorList>
            <person name="Pinnaka A.K."/>
            <person name="Singh H."/>
            <person name="Kaur M."/>
        </authorList>
    </citation>
    <scope>NUCLEOTIDE SEQUENCE [LARGE SCALE GENOMIC DNA]</scope>
    <source>
        <strain evidence="9 10">SMB1</strain>
    </source>
</reference>
<dbReference type="CDD" id="cd00130">
    <property type="entry name" value="PAS"/>
    <property type="match status" value="2"/>
</dbReference>
<dbReference type="AlphaFoldDB" id="A0A2W1LLG1"/>
<comment type="catalytic activity">
    <reaction evidence="1">
        <text>ATP + protein L-histidine = ADP + protein N-phospho-L-histidine.</text>
        <dbReference type="EC" id="2.7.13.3"/>
    </reaction>
</comment>
<feature type="domain" description="PAS" evidence="7">
    <location>
        <begin position="4"/>
        <end position="74"/>
    </location>
</feature>
<evidence type="ECO:0000256" key="1">
    <source>
        <dbReference type="ARBA" id="ARBA00000085"/>
    </source>
</evidence>
<dbReference type="Pfam" id="PF02518">
    <property type="entry name" value="HATPase_c"/>
    <property type="match status" value="1"/>
</dbReference>
<dbReference type="Pfam" id="PF08447">
    <property type="entry name" value="PAS_3"/>
    <property type="match status" value="1"/>
</dbReference>
<dbReference type="Pfam" id="PF08448">
    <property type="entry name" value="PAS_4"/>
    <property type="match status" value="1"/>
</dbReference>
<dbReference type="Pfam" id="PF07730">
    <property type="entry name" value="HisKA_3"/>
    <property type="match status" value="1"/>
</dbReference>
<dbReference type="InterPro" id="IPR050482">
    <property type="entry name" value="Sensor_HK_TwoCompSys"/>
</dbReference>
<feature type="domain" description="PAS" evidence="7">
    <location>
        <begin position="259"/>
        <end position="329"/>
    </location>
</feature>
<dbReference type="EMBL" id="QKRB01000044">
    <property type="protein sequence ID" value="PZD95344.1"/>
    <property type="molecule type" value="Genomic_DNA"/>
</dbReference>
<comment type="caution">
    <text evidence="9">The sequence shown here is derived from an EMBL/GenBank/DDBJ whole genome shotgun (WGS) entry which is preliminary data.</text>
</comment>
<dbReference type="GO" id="GO:0016020">
    <property type="term" value="C:membrane"/>
    <property type="evidence" value="ECO:0007669"/>
    <property type="project" value="InterPro"/>
</dbReference>
<dbReference type="Pfam" id="PF13426">
    <property type="entry name" value="PAS_9"/>
    <property type="match status" value="1"/>
</dbReference>
<feature type="domain" description="PAC" evidence="8">
    <location>
        <begin position="207"/>
        <end position="258"/>
    </location>
</feature>
<keyword evidence="6" id="KW-0175">Coiled coil</keyword>
<evidence type="ECO:0000256" key="4">
    <source>
        <dbReference type="ARBA" id="ARBA00022777"/>
    </source>
</evidence>
<dbReference type="PANTHER" id="PTHR24421">
    <property type="entry name" value="NITRATE/NITRITE SENSOR PROTEIN NARX-RELATED"/>
    <property type="match status" value="1"/>
</dbReference>
<evidence type="ECO:0000259" key="7">
    <source>
        <dbReference type="PROSITE" id="PS50112"/>
    </source>
</evidence>
<evidence type="ECO:0000259" key="8">
    <source>
        <dbReference type="PROSITE" id="PS50113"/>
    </source>
</evidence>
<organism evidence="9 10">
    <name type="scientific">Paenibacillus sambharensis</name>
    <dbReference type="NCBI Taxonomy" id="1803190"/>
    <lineage>
        <taxon>Bacteria</taxon>
        <taxon>Bacillati</taxon>
        <taxon>Bacillota</taxon>
        <taxon>Bacilli</taxon>
        <taxon>Bacillales</taxon>
        <taxon>Paenibacillaceae</taxon>
        <taxon>Paenibacillus</taxon>
    </lineage>
</organism>
<dbReference type="InterPro" id="IPR036890">
    <property type="entry name" value="HATPase_C_sf"/>
</dbReference>
<dbReference type="InterPro" id="IPR003594">
    <property type="entry name" value="HATPase_dom"/>
</dbReference>
<evidence type="ECO:0000313" key="9">
    <source>
        <dbReference type="EMBL" id="PZD95344.1"/>
    </source>
</evidence>
<keyword evidence="4" id="KW-0418">Kinase</keyword>
<keyword evidence="5" id="KW-0902">Two-component regulatory system</keyword>
<accession>A0A2W1LLG1</accession>
<dbReference type="GO" id="GO:0046983">
    <property type="term" value="F:protein dimerization activity"/>
    <property type="evidence" value="ECO:0007669"/>
    <property type="project" value="InterPro"/>
</dbReference>
<dbReference type="GO" id="GO:0000155">
    <property type="term" value="F:phosphorelay sensor kinase activity"/>
    <property type="evidence" value="ECO:0007669"/>
    <property type="project" value="InterPro"/>
</dbReference>
<dbReference type="OrthoDB" id="9781904at2"/>
<dbReference type="SUPFAM" id="SSF55785">
    <property type="entry name" value="PYP-like sensor domain (PAS domain)"/>
    <property type="match status" value="3"/>
</dbReference>
<gene>
    <name evidence="9" type="ORF">DNH61_12430</name>
</gene>
<dbReference type="InterPro" id="IPR011712">
    <property type="entry name" value="Sig_transdc_His_kin_sub3_dim/P"/>
</dbReference>
<dbReference type="SUPFAM" id="SSF55874">
    <property type="entry name" value="ATPase domain of HSP90 chaperone/DNA topoisomerase II/histidine kinase"/>
    <property type="match status" value="1"/>
</dbReference>
<keyword evidence="3" id="KW-0808">Transferase</keyword>
<keyword evidence="10" id="KW-1185">Reference proteome</keyword>
<dbReference type="InterPro" id="IPR035965">
    <property type="entry name" value="PAS-like_dom_sf"/>
</dbReference>
<dbReference type="InterPro" id="IPR001610">
    <property type="entry name" value="PAC"/>
</dbReference>
<protein>
    <recommendedName>
        <fullName evidence="2">histidine kinase</fullName>
        <ecNumber evidence="2">2.7.13.3</ecNumber>
    </recommendedName>
</protein>
<evidence type="ECO:0000256" key="6">
    <source>
        <dbReference type="SAM" id="Coils"/>
    </source>
</evidence>
<dbReference type="Gene3D" id="3.30.565.10">
    <property type="entry name" value="Histidine kinase-like ATPase, C-terminal domain"/>
    <property type="match status" value="1"/>
</dbReference>
<dbReference type="PANTHER" id="PTHR24421:SF60">
    <property type="entry name" value="SENSOR HISTIDINE KINASE COMP"/>
    <property type="match status" value="1"/>
</dbReference>
<dbReference type="InterPro" id="IPR013656">
    <property type="entry name" value="PAS_4"/>
</dbReference>
<proteinExistence type="predicted"/>
<dbReference type="SMART" id="SM00387">
    <property type="entry name" value="HATPase_c"/>
    <property type="match status" value="1"/>
</dbReference>
<dbReference type="CDD" id="cd16917">
    <property type="entry name" value="HATPase_UhpB-NarQ-NarX-like"/>
    <property type="match status" value="1"/>
</dbReference>
<dbReference type="InterPro" id="IPR000014">
    <property type="entry name" value="PAS"/>
</dbReference>
<dbReference type="EC" id="2.7.13.3" evidence="2"/>
<dbReference type="PROSITE" id="PS50112">
    <property type="entry name" value="PAS"/>
    <property type="match status" value="2"/>
</dbReference>
<dbReference type="Gene3D" id="3.30.450.20">
    <property type="entry name" value="PAS domain"/>
    <property type="match status" value="3"/>
</dbReference>
<feature type="coiled-coil region" evidence="6">
    <location>
        <begin position="118"/>
        <end position="145"/>
    </location>
</feature>
<dbReference type="NCBIfam" id="TIGR00229">
    <property type="entry name" value="sensory_box"/>
    <property type="match status" value="3"/>
</dbReference>
<evidence type="ECO:0000256" key="5">
    <source>
        <dbReference type="ARBA" id="ARBA00023012"/>
    </source>
</evidence>
<dbReference type="SMART" id="SM00086">
    <property type="entry name" value="PAC"/>
    <property type="match status" value="2"/>
</dbReference>
<dbReference type="PROSITE" id="PS50113">
    <property type="entry name" value="PAC"/>
    <property type="match status" value="3"/>
</dbReference>